<dbReference type="FunFam" id="3.30.70.260:FF:000012">
    <property type="entry name" value="Prephenate dehydratase"/>
    <property type="match status" value="1"/>
</dbReference>
<proteinExistence type="predicted"/>
<evidence type="ECO:0000256" key="4">
    <source>
        <dbReference type="ARBA" id="ARBA00022605"/>
    </source>
</evidence>
<accession>G9PH04</accession>
<dbReference type="CDD" id="cd04905">
    <property type="entry name" value="ACT_CM-PDT"/>
    <property type="match status" value="1"/>
</dbReference>
<evidence type="ECO:0000256" key="2">
    <source>
        <dbReference type="ARBA" id="ARBA00013147"/>
    </source>
</evidence>
<evidence type="ECO:0000313" key="13">
    <source>
        <dbReference type="EMBL" id="EHM87469.1"/>
    </source>
</evidence>
<dbReference type="UniPathway" id="UPA00121">
    <property type="reaction ID" value="UER00345"/>
</dbReference>
<evidence type="ECO:0000259" key="12">
    <source>
        <dbReference type="PROSITE" id="PS51671"/>
    </source>
</evidence>
<dbReference type="InterPro" id="IPR001086">
    <property type="entry name" value="Preph_deHydtase"/>
</dbReference>
<keyword evidence="6 9" id="KW-0584">Phenylalanine biosynthesis</keyword>
<dbReference type="SUPFAM" id="SSF55021">
    <property type="entry name" value="ACT-like"/>
    <property type="match status" value="1"/>
</dbReference>
<dbReference type="eggNOG" id="COG0077">
    <property type="taxonomic scope" value="Bacteria"/>
</dbReference>
<dbReference type="NCBIfam" id="NF008865">
    <property type="entry name" value="PRK11898.1"/>
    <property type="match status" value="1"/>
</dbReference>
<dbReference type="FunFam" id="3.40.190.10:FF:000064">
    <property type="entry name" value="Prephenate dehydratase"/>
    <property type="match status" value="1"/>
</dbReference>
<evidence type="ECO:0000256" key="7">
    <source>
        <dbReference type="ARBA" id="ARBA00023239"/>
    </source>
</evidence>
<dbReference type="InterPro" id="IPR018528">
    <property type="entry name" value="Preph_deHydtase_CS"/>
</dbReference>
<keyword evidence="4 9" id="KW-0028">Amino-acid biosynthesis</keyword>
<name>G9PH04_9ACTO</name>
<evidence type="ECO:0000256" key="9">
    <source>
        <dbReference type="RuleBase" id="RU361254"/>
    </source>
</evidence>
<sequence>MSVPAQSSADAGAAASQAGGPSAAASPQVGGARPQSGGPQAPAVPQAGAPLRIAFLGPFGTFTEQAVRQVASPDAVLLPMTSAPQALAAVRNGQADRAVVPIENSIEGGVNATLDALAHGQPLVIVGEMHVSVVFQLAVRPGTTPEQVRRIGTHPHAWAQCRGWVESTFPGAVHVPATSTAAAAQLLSQGEAGFDAALCNAVSVSSYGLQALYQDVADNPGAVTRFVLVSRPGSLPAPTGADKTTIQVALPVNESGALLTMLEQFAVRGVDLSRIESRPSGDGLGNYEFSIDIVGHVSEERVQAALVGLHRHSPWVRFMGSYPRIDGVANAPAVGTSDDAFRSARNWVEGLLAGRADIGRREI</sequence>
<feature type="region of interest" description="Disordered" evidence="10">
    <location>
        <begin position="1"/>
        <end position="44"/>
    </location>
</feature>
<comment type="caution">
    <text evidence="13">The sequence shown here is derived from an EMBL/GenBank/DDBJ whole genome shotgun (WGS) entry which is preliminary data.</text>
</comment>
<evidence type="ECO:0000256" key="5">
    <source>
        <dbReference type="ARBA" id="ARBA00023141"/>
    </source>
</evidence>
<keyword evidence="14" id="KW-1185">Reference proteome</keyword>
<dbReference type="Gene3D" id="3.40.190.10">
    <property type="entry name" value="Periplasmic binding protein-like II"/>
    <property type="match status" value="2"/>
</dbReference>
<dbReference type="PROSITE" id="PS00858">
    <property type="entry name" value="PREPHENATE_DEHYDR_2"/>
    <property type="match status" value="1"/>
</dbReference>
<keyword evidence="5 9" id="KW-0057">Aromatic amino acid biosynthesis</keyword>
<evidence type="ECO:0000256" key="6">
    <source>
        <dbReference type="ARBA" id="ARBA00023222"/>
    </source>
</evidence>
<reference evidence="13 14" key="1">
    <citation type="submission" date="2011-10" db="EMBL/GenBank/DDBJ databases">
        <title>The Genome Sequence of Actinomyces graevenitzii C83.</title>
        <authorList>
            <consortium name="The Broad Institute Genome Sequencing Platform"/>
            <consortium name="The Broad Institute Genome Sequencing Center for Infectious Disease"/>
            <person name="Earl A."/>
            <person name="Ward D."/>
            <person name="Feldgarden M."/>
            <person name="Gevers D."/>
            <person name="Sibley C.D."/>
            <person name="Field T.R."/>
            <person name="Grinwis M."/>
            <person name="Eshaghurshan C.S."/>
            <person name="Surette M.G."/>
            <person name="Young S.K."/>
            <person name="Zeng Q."/>
            <person name="Gargeya S."/>
            <person name="Fitzgerald M."/>
            <person name="Haas B."/>
            <person name="Abouelleil A."/>
            <person name="Alvarado L."/>
            <person name="Arachchi H.M."/>
            <person name="Berlin A."/>
            <person name="Brown A."/>
            <person name="Chapman S.B."/>
            <person name="Chen Z."/>
            <person name="Dunbar C."/>
            <person name="Freedman E."/>
            <person name="Gearin G."/>
            <person name="Goldberg J."/>
            <person name="Griggs A."/>
            <person name="Gujja S."/>
            <person name="Heiman D."/>
            <person name="Howarth C."/>
            <person name="Larson L."/>
            <person name="Lui A."/>
            <person name="MacDonald P.J.P."/>
            <person name="Montmayeur A."/>
            <person name="Murphy C."/>
            <person name="Neiman D."/>
            <person name="Pearson M."/>
            <person name="Priest M."/>
            <person name="Roberts A."/>
            <person name="Saif S."/>
            <person name="Shea T."/>
            <person name="Shenoy N."/>
            <person name="Sisk P."/>
            <person name="Stolte C."/>
            <person name="Sykes S."/>
            <person name="Wortman J."/>
            <person name="Nusbaum C."/>
            <person name="Birren B."/>
        </authorList>
    </citation>
    <scope>NUCLEOTIDE SEQUENCE [LARGE SCALE GENOMIC DNA]</scope>
    <source>
        <strain evidence="13 14">C83</strain>
    </source>
</reference>
<dbReference type="AlphaFoldDB" id="G9PH04"/>
<dbReference type="GO" id="GO:0005737">
    <property type="term" value="C:cytoplasm"/>
    <property type="evidence" value="ECO:0007669"/>
    <property type="project" value="TreeGrafter"/>
</dbReference>
<comment type="pathway">
    <text evidence="1 9">Amino-acid biosynthesis; L-phenylalanine biosynthesis; phenylpyruvate from prephenate: step 1/1.</text>
</comment>
<feature type="domain" description="ACT" evidence="12">
    <location>
        <begin position="246"/>
        <end position="321"/>
    </location>
</feature>
<evidence type="ECO:0000256" key="10">
    <source>
        <dbReference type="SAM" id="MobiDB-lite"/>
    </source>
</evidence>
<dbReference type="STRING" id="435830.HMPREF0045_01528"/>
<dbReference type="PROSITE" id="PS51171">
    <property type="entry name" value="PREPHENATE_DEHYDR_3"/>
    <property type="match status" value="1"/>
</dbReference>
<feature type="domain" description="Prephenate dehydratase" evidence="11">
    <location>
        <begin position="52"/>
        <end position="231"/>
    </location>
</feature>
<dbReference type="SUPFAM" id="SSF53850">
    <property type="entry name" value="Periplasmic binding protein-like II"/>
    <property type="match status" value="1"/>
</dbReference>
<dbReference type="Pfam" id="PF00800">
    <property type="entry name" value="PDT"/>
    <property type="match status" value="1"/>
</dbReference>
<dbReference type="PROSITE" id="PS00857">
    <property type="entry name" value="PREPHENATE_DEHYDR_1"/>
    <property type="match status" value="1"/>
</dbReference>
<evidence type="ECO:0000256" key="1">
    <source>
        <dbReference type="ARBA" id="ARBA00004741"/>
    </source>
</evidence>
<dbReference type="PANTHER" id="PTHR21022:SF19">
    <property type="entry name" value="PREPHENATE DEHYDRATASE-RELATED"/>
    <property type="match status" value="1"/>
</dbReference>
<dbReference type="Gene3D" id="3.30.70.260">
    <property type="match status" value="1"/>
</dbReference>
<keyword evidence="7 9" id="KW-0456">Lyase</keyword>
<dbReference type="PANTHER" id="PTHR21022">
    <property type="entry name" value="PREPHENATE DEHYDRATASE P PROTEIN"/>
    <property type="match status" value="1"/>
</dbReference>
<evidence type="ECO:0000313" key="14">
    <source>
        <dbReference type="Proteomes" id="UP000003822"/>
    </source>
</evidence>
<dbReference type="PROSITE" id="PS51671">
    <property type="entry name" value="ACT"/>
    <property type="match status" value="1"/>
</dbReference>
<dbReference type="PATRIC" id="fig|435830.3.peg.1469"/>
<evidence type="ECO:0000256" key="8">
    <source>
        <dbReference type="ARBA" id="ARBA00047848"/>
    </source>
</evidence>
<dbReference type="GO" id="GO:0004664">
    <property type="term" value="F:prephenate dehydratase activity"/>
    <property type="evidence" value="ECO:0007669"/>
    <property type="project" value="UniProtKB-UniRule"/>
</dbReference>
<gene>
    <name evidence="9" type="primary">pheA</name>
    <name evidence="13" type="ORF">HMPREF0045_01528</name>
</gene>
<dbReference type="EMBL" id="ACRN01000014">
    <property type="protein sequence ID" value="EHM87469.1"/>
    <property type="molecule type" value="Genomic_DNA"/>
</dbReference>
<dbReference type="CDD" id="cd13632">
    <property type="entry name" value="PBP2_Aa-PDT_like"/>
    <property type="match status" value="1"/>
</dbReference>
<comment type="catalytic activity">
    <reaction evidence="8 9">
        <text>prephenate + H(+) = 3-phenylpyruvate + CO2 + H2O</text>
        <dbReference type="Rhea" id="RHEA:21648"/>
        <dbReference type="ChEBI" id="CHEBI:15377"/>
        <dbReference type="ChEBI" id="CHEBI:15378"/>
        <dbReference type="ChEBI" id="CHEBI:16526"/>
        <dbReference type="ChEBI" id="CHEBI:18005"/>
        <dbReference type="ChEBI" id="CHEBI:29934"/>
        <dbReference type="EC" id="4.2.1.51"/>
    </reaction>
</comment>
<organism evidence="13 14">
    <name type="scientific">Actinomyces graevenitzii C83</name>
    <dbReference type="NCBI Taxonomy" id="435830"/>
    <lineage>
        <taxon>Bacteria</taxon>
        <taxon>Bacillati</taxon>
        <taxon>Actinomycetota</taxon>
        <taxon>Actinomycetes</taxon>
        <taxon>Actinomycetales</taxon>
        <taxon>Actinomycetaceae</taxon>
        <taxon>Actinomyces</taxon>
    </lineage>
</organism>
<evidence type="ECO:0000256" key="3">
    <source>
        <dbReference type="ARBA" id="ARBA00021872"/>
    </source>
</evidence>
<protein>
    <recommendedName>
        <fullName evidence="3 9">Prephenate dehydratase</fullName>
        <shortName evidence="9">PDT</shortName>
        <ecNumber evidence="2 9">4.2.1.51</ecNumber>
    </recommendedName>
</protein>
<dbReference type="Proteomes" id="UP000003822">
    <property type="component" value="Unassembled WGS sequence"/>
</dbReference>
<dbReference type="InterPro" id="IPR002912">
    <property type="entry name" value="ACT_dom"/>
</dbReference>
<dbReference type="InterPro" id="IPR045865">
    <property type="entry name" value="ACT-like_dom_sf"/>
</dbReference>
<evidence type="ECO:0000259" key="11">
    <source>
        <dbReference type="PROSITE" id="PS51171"/>
    </source>
</evidence>
<dbReference type="HOGENOM" id="CLU_035008_0_0_11"/>
<dbReference type="EC" id="4.2.1.51" evidence="2 9"/>
<dbReference type="GO" id="GO:0009094">
    <property type="term" value="P:L-phenylalanine biosynthetic process"/>
    <property type="evidence" value="ECO:0007669"/>
    <property type="project" value="UniProtKB-UniPathway"/>
</dbReference>